<evidence type="ECO:0000256" key="4">
    <source>
        <dbReference type="ARBA" id="ARBA00022840"/>
    </source>
</evidence>
<keyword evidence="2" id="KW-0813">Transport</keyword>
<dbReference type="SMART" id="SM00382">
    <property type="entry name" value="AAA"/>
    <property type="match status" value="1"/>
</dbReference>
<dbReference type="GO" id="GO:0016887">
    <property type="term" value="F:ATP hydrolysis activity"/>
    <property type="evidence" value="ECO:0007669"/>
    <property type="project" value="InterPro"/>
</dbReference>
<evidence type="ECO:0000313" key="7">
    <source>
        <dbReference type="Proteomes" id="UP000269374"/>
    </source>
</evidence>
<dbReference type="PROSITE" id="PS50893">
    <property type="entry name" value="ABC_TRANSPORTER_2"/>
    <property type="match status" value="1"/>
</dbReference>
<dbReference type="SUPFAM" id="SSF52540">
    <property type="entry name" value="P-loop containing nucleoside triphosphate hydrolases"/>
    <property type="match status" value="1"/>
</dbReference>
<dbReference type="PANTHER" id="PTHR43335:SF4">
    <property type="entry name" value="ABC TRANSPORTER, ATP-BINDING PROTEIN"/>
    <property type="match status" value="1"/>
</dbReference>
<dbReference type="InterPro" id="IPR003439">
    <property type="entry name" value="ABC_transporter-like_ATP-bd"/>
</dbReference>
<dbReference type="InterPro" id="IPR017871">
    <property type="entry name" value="ABC_transporter-like_CS"/>
</dbReference>
<dbReference type="KEGG" id="lact:D7I46_08460"/>
<dbReference type="InterPro" id="IPR027417">
    <property type="entry name" value="P-loop_NTPase"/>
</dbReference>
<dbReference type="PROSITE" id="PS00211">
    <property type="entry name" value="ABC_TRANSPORTER_1"/>
    <property type="match status" value="1"/>
</dbReference>
<comment type="similarity">
    <text evidence="1">Belongs to the ABC transporter superfamily.</text>
</comment>
<dbReference type="EMBL" id="CP032627">
    <property type="protein sequence ID" value="AYG01121.1"/>
    <property type="molecule type" value="Genomic_DNA"/>
</dbReference>
<dbReference type="InterPro" id="IPR003593">
    <property type="entry name" value="AAA+_ATPase"/>
</dbReference>
<evidence type="ECO:0000256" key="1">
    <source>
        <dbReference type="ARBA" id="ARBA00005417"/>
    </source>
</evidence>
<evidence type="ECO:0000256" key="3">
    <source>
        <dbReference type="ARBA" id="ARBA00022741"/>
    </source>
</evidence>
<keyword evidence="3" id="KW-0547">Nucleotide-binding</keyword>
<dbReference type="RefSeq" id="WP_120772501.1">
    <property type="nucleotide sequence ID" value="NZ_CP032627.1"/>
</dbReference>
<protein>
    <submittedName>
        <fullName evidence="6">ABC transporter ATP-binding protein</fullName>
    </submittedName>
</protein>
<dbReference type="Proteomes" id="UP000269374">
    <property type="component" value="Chromosome"/>
</dbReference>
<evidence type="ECO:0000313" key="6">
    <source>
        <dbReference type="EMBL" id="AYG01121.1"/>
    </source>
</evidence>
<keyword evidence="4 6" id="KW-0067">ATP-binding</keyword>
<keyword evidence="7" id="KW-1185">Reference proteome</keyword>
<dbReference type="OrthoDB" id="9804819at2"/>
<dbReference type="Gene3D" id="3.40.50.300">
    <property type="entry name" value="P-loop containing nucleotide triphosphate hydrolases"/>
    <property type="match status" value="1"/>
</dbReference>
<dbReference type="GO" id="GO:0005524">
    <property type="term" value="F:ATP binding"/>
    <property type="evidence" value="ECO:0007669"/>
    <property type="project" value="UniProtKB-KW"/>
</dbReference>
<evidence type="ECO:0000259" key="5">
    <source>
        <dbReference type="PROSITE" id="PS50893"/>
    </source>
</evidence>
<reference evidence="6 7" key="1">
    <citation type="submission" date="2018-09" db="EMBL/GenBank/DDBJ databases">
        <title>Genome sequencing of strain 1JSPR-7.</title>
        <authorList>
            <person name="Heo J."/>
            <person name="Kim S.-J."/>
            <person name="Kwon S.-W."/>
        </authorList>
    </citation>
    <scope>NUCLEOTIDE SEQUENCE [LARGE SCALE GENOMIC DNA]</scope>
    <source>
        <strain evidence="6 7">1JSPR-7</strain>
    </source>
</reference>
<name>A0A387BRM7_9LACT</name>
<sequence>MAYLEVKHLTIKRKKQFILDNVSISADLGQVVGFIGQNGSGKSMLFKAICGFAIVDKGSVTVGNETIGKDVDFPSKTGMLIESPGFINSMSGYQNLYSLSLLTNNVSKQDVLELLKLVGLYEKREKKVSKYSLGMKQRLGIAQALMGNPNLIILDEPFNGLDNQGIELLLDIIENLKRINKLVLLTSHRNEDLKRVCDRYYYVEEGKFTE</sequence>
<dbReference type="PANTHER" id="PTHR43335">
    <property type="entry name" value="ABC TRANSPORTER, ATP-BINDING PROTEIN"/>
    <property type="match status" value="1"/>
</dbReference>
<evidence type="ECO:0000256" key="2">
    <source>
        <dbReference type="ARBA" id="ARBA00022448"/>
    </source>
</evidence>
<proteinExistence type="inferred from homology"/>
<accession>A0A387BRM7</accession>
<feature type="domain" description="ABC transporter" evidence="5">
    <location>
        <begin position="4"/>
        <end position="210"/>
    </location>
</feature>
<dbReference type="AlphaFoldDB" id="A0A387BRM7"/>
<organism evidence="6 7">
    <name type="scientific">Lactococcus allomyrinae</name>
    <dbReference type="NCBI Taxonomy" id="2419773"/>
    <lineage>
        <taxon>Bacteria</taxon>
        <taxon>Bacillati</taxon>
        <taxon>Bacillota</taxon>
        <taxon>Bacilli</taxon>
        <taxon>Lactobacillales</taxon>
        <taxon>Streptococcaceae</taxon>
        <taxon>Lactococcus</taxon>
    </lineage>
</organism>
<gene>
    <name evidence="6" type="ORF">D7I46_08460</name>
</gene>
<dbReference type="Pfam" id="PF00005">
    <property type="entry name" value="ABC_tran"/>
    <property type="match status" value="1"/>
</dbReference>